<evidence type="ECO:0000313" key="2">
    <source>
        <dbReference type="EMBL" id="KAL1536651.1"/>
    </source>
</evidence>
<name>A0ABD1G0R8_SALDI</name>
<keyword evidence="3" id="KW-1185">Reference proteome</keyword>
<feature type="compositionally biased region" description="Acidic residues" evidence="1">
    <location>
        <begin position="181"/>
        <end position="190"/>
    </location>
</feature>
<evidence type="ECO:0000313" key="3">
    <source>
        <dbReference type="Proteomes" id="UP001567538"/>
    </source>
</evidence>
<reference evidence="2 3" key="1">
    <citation type="submission" date="2024-06" db="EMBL/GenBank/DDBJ databases">
        <title>A chromosome level genome sequence of Diviner's sage (Salvia divinorum).</title>
        <authorList>
            <person name="Ford S.A."/>
            <person name="Ro D.-K."/>
            <person name="Ness R.W."/>
            <person name="Phillips M.A."/>
        </authorList>
    </citation>
    <scope>NUCLEOTIDE SEQUENCE [LARGE SCALE GENOMIC DNA]</scope>
    <source>
        <strain evidence="2">SAF-2024a</strain>
        <tissue evidence="2">Leaf</tissue>
    </source>
</reference>
<gene>
    <name evidence="2" type="ORF">AAHA92_29267</name>
</gene>
<evidence type="ECO:0000256" key="1">
    <source>
        <dbReference type="SAM" id="MobiDB-lite"/>
    </source>
</evidence>
<comment type="caution">
    <text evidence="2">The sequence shown here is derived from an EMBL/GenBank/DDBJ whole genome shotgun (WGS) entry which is preliminary data.</text>
</comment>
<organism evidence="2 3">
    <name type="scientific">Salvia divinorum</name>
    <name type="common">Maria pastora</name>
    <name type="synonym">Diviner's sage</name>
    <dbReference type="NCBI Taxonomy" id="28513"/>
    <lineage>
        <taxon>Eukaryota</taxon>
        <taxon>Viridiplantae</taxon>
        <taxon>Streptophyta</taxon>
        <taxon>Embryophyta</taxon>
        <taxon>Tracheophyta</taxon>
        <taxon>Spermatophyta</taxon>
        <taxon>Magnoliopsida</taxon>
        <taxon>eudicotyledons</taxon>
        <taxon>Gunneridae</taxon>
        <taxon>Pentapetalae</taxon>
        <taxon>asterids</taxon>
        <taxon>lamiids</taxon>
        <taxon>Lamiales</taxon>
        <taxon>Lamiaceae</taxon>
        <taxon>Nepetoideae</taxon>
        <taxon>Mentheae</taxon>
        <taxon>Salviinae</taxon>
        <taxon>Salvia</taxon>
        <taxon>Salvia subgen. Calosphace</taxon>
    </lineage>
</organism>
<protein>
    <submittedName>
        <fullName evidence="2">Inactive protein kinase</fullName>
    </submittedName>
</protein>
<feature type="compositionally biased region" description="Acidic residues" evidence="1">
    <location>
        <begin position="145"/>
        <end position="172"/>
    </location>
</feature>
<dbReference type="AlphaFoldDB" id="A0ABD1G0R8"/>
<feature type="region of interest" description="Disordered" evidence="1">
    <location>
        <begin position="1"/>
        <end position="53"/>
    </location>
</feature>
<keyword evidence="2" id="KW-0418">Kinase</keyword>
<dbReference type="GO" id="GO:0016301">
    <property type="term" value="F:kinase activity"/>
    <property type="evidence" value="ECO:0007669"/>
    <property type="project" value="UniProtKB-KW"/>
</dbReference>
<dbReference type="Proteomes" id="UP001567538">
    <property type="component" value="Unassembled WGS sequence"/>
</dbReference>
<dbReference type="EMBL" id="JBEAFC010000011">
    <property type="protein sequence ID" value="KAL1536651.1"/>
    <property type="molecule type" value="Genomic_DNA"/>
</dbReference>
<proteinExistence type="predicted"/>
<accession>A0ABD1G0R8</accession>
<feature type="compositionally biased region" description="Basic and acidic residues" evidence="1">
    <location>
        <begin position="67"/>
        <end position="82"/>
    </location>
</feature>
<feature type="region of interest" description="Disordered" evidence="1">
    <location>
        <begin position="67"/>
        <end position="113"/>
    </location>
</feature>
<feature type="region of interest" description="Disordered" evidence="1">
    <location>
        <begin position="145"/>
        <end position="193"/>
    </location>
</feature>
<keyword evidence="2" id="KW-0808">Transferase</keyword>
<sequence length="217" mass="23894">MGGCSSRSMLENVDRDGDADFAPLPAPENQESPVNVAGKTEEETSSIDLDVTPELELEQMKQEEVKVEEAHELATEAEKETSIETLITETTTDEIEQPEAEASQAEEAREAEVVTVETIQVSDSQVKADADEAPEAEACVAEEAEEHFDVDPAEAETFEEVENETEASEMAEESEKTTKEEEAEAVEEDQPATLRSRLSLWLKSSLQYHFPLPSLTS</sequence>